<dbReference type="STRING" id="33097.A0A150GDV5"/>
<dbReference type="InterPro" id="IPR036772">
    <property type="entry name" value="SRCR-like_dom_sf"/>
</dbReference>
<keyword evidence="4" id="KW-0812">Transmembrane</keyword>
<comment type="caution">
    <text evidence="7">The sequence shown here is derived from an EMBL/GenBank/DDBJ whole genome shotgun (WGS) entry which is preliminary data.</text>
</comment>
<evidence type="ECO:0000256" key="4">
    <source>
        <dbReference type="SAM" id="Phobius"/>
    </source>
</evidence>
<dbReference type="PROSITE" id="PS50287">
    <property type="entry name" value="SRCR_2"/>
    <property type="match status" value="1"/>
</dbReference>
<dbReference type="EMBL" id="LSYV01000032">
    <property type="protein sequence ID" value="KXZ48022.1"/>
    <property type="molecule type" value="Genomic_DNA"/>
</dbReference>
<accession>A0A150GDV5</accession>
<feature type="domain" description="SRCR" evidence="6">
    <location>
        <begin position="39"/>
        <end position="141"/>
    </location>
</feature>
<evidence type="ECO:0000313" key="8">
    <source>
        <dbReference type="Proteomes" id="UP000075714"/>
    </source>
</evidence>
<keyword evidence="2" id="KW-1015">Disulfide bond</keyword>
<reference evidence="8" key="1">
    <citation type="journal article" date="2016" name="Nat. Commun.">
        <title>The Gonium pectorale genome demonstrates co-option of cell cycle regulation during the evolution of multicellularity.</title>
        <authorList>
            <person name="Hanschen E.R."/>
            <person name="Marriage T.N."/>
            <person name="Ferris P.J."/>
            <person name="Hamaji T."/>
            <person name="Toyoda A."/>
            <person name="Fujiyama A."/>
            <person name="Neme R."/>
            <person name="Noguchi H."/>
            <person name="Minakuchi Y."/>
            <person name="Suzuki M."/>
            <person name="Kawai-Toyooka H."/>
            <person name="Smith D.R."/>
            <person name="Sparks H."/>
            <person name="Anderson J."/>
            <person name="Bakaric R."/>
            <person name="Luria V."/>
            <person name="Karger A."/>
            <person name="Kirschner M.W."/>
            <person name="Durand P.M."/>
            <person name="Michod R.E."/>
            <person name="Nozaki H."/>
            <person name="Olson B.J."/>
        </authorList>
    </citation>
    <scope>NUCLEOTIDE SEQUENCE [LARGE SCALE GENOMIC DNA]</scope>
    <source>
        <strain evidence="8">NIES-2863</strain>
    </source>
</reference>
<feature type="signal peptide" evidence="5">
    <location>
        <begin position="1"/>
        <end position="18"/>
    </location>
</feature>
<keyword evidence="4" id="KW-0472">Membrane</keyword>
<feature type="transmembrane region" description="Helical" evidence="4">
    <location>
        <begin position="2803"/>
        <end position="2823"/>
    </location>
</feature>
<dbReference type="SUPFAM" id="SSF56487">
    <property type="entry name" value="SRCR-like"/>
    <property type="match status" value="1"/>
</dbReference>
<feature type="compositionally biased region" description="Gly residues" evidence="3">
    <location>
        <begin position="3378"/>
        <end position="3398"/>
    </location>
</feature>
<sequence>MLATALAILVFLSPGGSSSTALRAPDAEPSPSPWRDGDLRLVDGTGSAFPLIGRLEVFFGGTFGAVCDDRFTDAAARVACRQLGLSGGQALCCGAFGPSAGPMLLDELTCAGNETRLATCAHNGWGQTDCKPSEAVAVRCSQGPADPGSGGAETPAAAAAGVLDQRQLQQAPPVRCLAAGTNATCGCTSQDDCFTLWTPSYYGPSLLTTRATYRLVYVYANGAHSCPAARDIWVDSDRGGPEIHVLLAAPLNSLRDVSVTLTAATGAAATAAGVGDGTAVRMRREVVLQRRGWVTSTRNVGPAWLESAWVDVIVVNDTLADFGLPEYAYVIDRLQYYNSYEGVLLRAGPEVAGWRWKYGSNGLTDGYVPSVSPELTATPNAGGINALYQLVFELAGGLFSFPHPTRFNVSHDTASVPLALYVQMYSTSYPADMEALLLQRVEGDAVWTVARLGKDSPEIGSGQRSFLFFDTTSRATFVTGVSVRDVAPSPPPPPGAAGAGDSGMNGSAGAASSGEHWGIAFSGVNLTLVDSVVEDLPLSPYGPLLWCRGCQVVRLVNTTLRGLGTPPASLLPAAATATGSGGAVAVHGPLAASGVRTAVLRDLTCRNVSGAHGWACVLLEMASEISVSASASAPSLSMERCTVVGNVLAQAPTAVTGAASTAAAAIAALPAAEQPLRRLLSRVGASGGAGAVALTPAPVDAVGGASAAADSSIAATSILMSDCRCTANSGFLGGVLYSALPTESLVIRRSVVTGNSAVGGGVAYLGANASLLVIREGSTVDNNTAGSLGGGAFHVFGSLGGFSVEGGSSVSGNQAAPANGGALYAELSVGSVSVTGGSSANGNRAVPTSFDVTGRLGFGGFVMSDGRGNRSVEGTRISVSDGSSVSDNFGAAGGVLFTYWLRSFSVSGRSRVERNRALFQGGVVSVMNLKNVGRDDEYILNRRIDAVLVTGSSSVSYNRAEWAGVLELPHWSTLAYLGVTNGSRFDGNRADRAPAGVSGKWALAVEVAGGSSVSDNVAGASEFGGGGVFYFSTSVDTLAVEGGSRVCGNVLADGDGAVLMTPKALGVRVAGRGTLVANNTARRGDGGFLAFTALDTVTVLDGAVVTGNSALGGGSGGVLSVVVRILSLDVRSATVSDNTAALDGGAFHIAQDVLEDVTIDGASTTERNRALSRNGGFLSIGNALGGKFALRNGSRLCSCAAGLSGGGVYIRETLFEGLYITGGSTACENTAEGGHGGAAFVGFGMDRVELKDGGRLTDNSAAGYGGAVYVGRPLANVAITAGSRVAGNHAGADGGAFYAETITGIVLSDGSVARGNVAGGNGGLASATRLTSLVIDTSTAANNAAGGSGGLVSVLTPPDAVTISGSNVTGNTAERGKGGALSIAVPEPGSALLSQVAPTTRRLSYRVEAGSLLRGNGAYLDGGAICIDAEVSSDPTGALSNTPAFLLEMTITDSELSGNYAGGAGGALALSSPATGALSSRVSIADSRLTANTAGSGRFRLGTSTSSGYGGAIYAASSPKFRADAVLAAVRSDAAAGVLLQTLPQLQLPPGSVAPDPSPPAGVAATATAGSVSLDSACALRLERVRFSANRCQGTGGAVAAVSCPTAVSSCTFAENFAYVSGGGLAALVESVGLDDIPQVAGSGNTGSSGDDYGAGTGSSSGGDGRGGTRRRLQLRRRRHLLQAGEGTGLSSSLTQPSPLSTTPSPPSSLSPSPLSSPWLDVEDSVFESNVARWECGGGLYAEVGPGAGSRIGSSVFAHNEAPDYTGGGLCINAWGADAVASIMNRTRFINNTALRFGGAVFATLGANAATSGGGGSGGSGSWLMVEDSELVANRATLGAGGALCLEAYTGSGAGLRNVVAEGNLALTAGGALFVRCGADGDGARTCGRQPLLTARGCTLRDNAATEGDGGALFLAYGAAAELSGTAVVGNRAGRCGGGVAASGCESLAVVGGEVANGSAGVQGGGVFAGSCSRVLLRGLAVTGNLATTGGGVFVAGPSPGDNATLPADLSLSGPPSSVGASVSASQSAPSDAAPAAAAIVLEVSISGNRAPDGEGYRRYESHGGGLFAFGDVALLVADSDLAGDNNATAGAVVASSQRCARPEAGAGALRAWRSAALSVSTATAEQETPSDAEAMPVWMLDASAGALQANCSQRASAPATAASGDCATERLLGPGPQRLCELEAALASCSVEDEAPGQVGGGSPAAAADGEGEGGALLDVSPTHIRLEAFSGKLRPGTPVSLAARLYNGLGLPIRTSTLDVLVTVSIEPADPMLSVAGSGGGPGNGSHLRPVPEHPWQDAGLAFLDPGSAAGGSLAVPFADGLASWPYLTVRGWPGRYVLVLTAEQPQDPGLYTIAPLRVEAELLHCQPGEVVDVTWSQQPGARPSWLSCEACSRGRFSLWRDERPSLWHVNATNYRQYMRDWSRQASEDTATCQPCPADASCFGGGVLVPNAGYWHSAPDSAQFHRCPYELACGGEADDGDAWGGLPPVSLAELEVRVEANGSVWLAQVASPPPGAATGSATSTSSSGGSGGSSPSSSSSWEDFGGLSTPVSIGARAGWLALCQTLGYSAMAAAASAGSGPGNTSGSGSGGGGYAAAVTAIPAAASGAAANSSALAELVAACARWGLVVGAGASRTAGGGYVEPYLQLECAEGYASRLCATCVAGYYLNAEFECRPCPTQQVNITLAILAFLGGVALVLYTSVTNFKENYAVTHEEGEPYSGERDDQQTSPSDFLKVAIVHVQYYIIITRLPVPYPDSVTKLQAAASAVTGAESTVAFSYSCFVPRQASDGQALAQLSGALLAPCIVVAASLVIWAVRFILFNRAKMRRGGNLRRPQSSRGSRRSVNLEQEALSATTSVAAATAEAAEVSVIATAGPLPPTPRAANGGGAADWHVNPMNGRDGGGLRGCAGSAITLSTVSDDDGGWPHTAAGAAAAAAAGAPGRESHHVLGISPFQLYGHTLAITHSGNTDVRRGSSTVTYLGVKKRLSATVSRAWKVVSRPIKNNSLLEILTRLDETIGLAQQMGIVFMLAVSILYPGWAQAALSVFACYLLDDGESGPFPERQQATWPYGYWIRDMAQECYSGTHLTRHVPIGIVAVFLVCLLPPTASFAVLWRNRDQLDTPTMQQRYGFLYTRYRRVTEGRWGGGQPFNPTARSGRRRAYVWGRPHYFWWESVLMLEELVLVAVEVFGRALQYVSHQILLMLAAFIVLSAVNMACSPVRSRLIVLLDFLSMAVLSLTITLSLYFVVNDSVLDSPAASNAVGIIILAINLGLLAAFVFLVVRHSWDRISTRSATIARGVQGHMSRLLSSSVLQKSVSKLTTLRSRRSKVGARSGSGSIKLSSGGGSATLLRPDAASLSPRAAASMVAVPEGDSIAGGDGGGSGSGSNNGGGSGAGSSRSVVPAKSPGSLPLPPSTAAGKTSLPGGKHGGGAAGNGGRRPAGAPLGNGGGSGGADGDGCWSPEGSAPPAGSWEGRHRGDVAGGQGVAAGEPPVLQPSESRNPETRIAIYID</sequence>
<organism evidence="7 8">
    <name type="scientific">Gonium pectorale</name>
    <name type="common">Green alga</name>
    <dbReference type="NCBI Taxonomy" id="33097"/>
    <lineage>
        <taxon>Eukaryota</taxon>
        <taxon>Viridiplantae</taxon>
        <taxon>Chlorophyta</taxon>
        <taxon>core chlorophytes</taxon>
        <taxon>Chlorophyceae</taxon>
        <taxon>CS clade</taxon>
        <taxon>Chlamydomonadales</taxon>
        <taxon>Volvocaceae</taxon>
        <taxon>Gonium</taxon>
    </lineage>
</organism>
<dbReference type="InterPro" id="IPR011050">
    <property type="entry name" value="Pectin_lyase_fold/virulence"/>
</dbReference>
<feature type="transmembrane region" description="Helical" evidence="4">
    <location>
        <begin position="3227"/>
        <end position="3251"/>
    </location>
</feature>
<feature type="compositionally biased region" description="Low complexity" evidence="3">
    <location>
        <begin position="2518"/>
        <end position="2542"/>
    </location>
</feature>
<dbReference type="PANTHER" id="PTHR19862:SF14">
    <property type="entry name" value="WD REPEAT-CONTAINING PROTEIN 48"/>
    <property type="match status" value="1"/>
</dbReference>
<evidence type="ECO:0000256" key="2">
    <source>
        <dbReference type="ARBA" id="ARBA00023157"/>
    </source>
</evidence>
<proteinExistence type="predicted"/>
<feature type="compositionally biased region" description="Gly residues" evidence="3">
    <location>
        <begin position="1653"/>
        <end position="1666"/>
    </location>
</feature>
<feature type="region of interest" description="Disordered" evidence="3">
    <location>
        <begin position="1686"/>
        <end position="1717"/>
    </location>
</feature>
<evidence type="ECO:0000256" key="3">
    <source>
        <dbReference type="SAM" id="MobiDB-lite"/>
    </source>
</evidence>
<evidence type="ECO:0000313" key="7">
    <source>
        <dbReference type="EMBL" id="KXZ48022.1"/>
    </source>
</evidence>
<feature type="region of interest" description="Disordered" evidence="3">
    <location>
        <begin position="2511"/>
        <end position="2543"/>
    </location>
</feature>
<keyword evidence="4" id="KW-1133">Transmembrane helix</keyword>
<feature type="transmembrane region" description="Helical" evidence="4">
    <location>
        <begin position="3199"/>
        <end position="3220"/>
    </location>
</feature>
<keyword evidence="8" id="KW-1185">Reference proteome</keyword>
<dbReference type="GO" id="GO:0000724">
    <property type="term" value="P:double-strand break repair via homologous recombination"/>
    <property type="evidence" value="ECO:0007669"/>
    <property type="project" value="TreeGrafter"/>
</dbReference>
<feature type="region of interest" description="Disordered" evidence="3">
    <location>
        <begin position="3374"/>
        <end position="3514"/>
    </location>
</feature>
<feature type="chain" id="PRO_5007562064" description="SRCR domain-containing protein" evidence="5">
    <location>
        <begin position="19"/>
        <end position="3514"/>
    </location>
</feature>
<gene>
    <name evidence="7" type="ORF">GPECTOR_31g386</name>
</gene>
<feature type="region of interest" description="Disordered" evidence="3">
    <location>
        <begin position="483"/>
        <end position="510"/>
    </location>
</feature>
<dbReference type="FunFam" id="3.10.250.10:FF:000001">
    <property type="entry name" value="Lysyl oxidase 4 isoform X1"/>
    <property type="match status" value="1"/>
</dbReference>
<dbReference type="GO" id="GO:0043130">
    <property type="term" value="F:ubiquitin binding"/>
    <property type="evidence" value="ECO:0007669"/>
    <property type="project" value="TreeGrafter"/>
</dbReference>
<dbReference type="InterPro" id="IPR006626">
    <property type="entry name" value="PbH1"/>
</dbReference>
<dbReference type="Gene3D" id="3.10.250.10">
    <property type="entry name" value="SRCR-like domain"/>
    <property type="match status" value="1"/>
</dbReference>
<feature type="region of interest" description="Disordered" evidence="3">
    <location>
        <begin position="2194"/>
        <end position="2219"/>
    </location>
</feature>
<dbReference type="SUPFAM" id="SSF51126">
    <property type="entry name" value="Pectin lyase-like"/>
    <property type="match status" value="1"/>
</dbReference>
<evidence type="ECO:0000256" key="5">
    <source>
        <dbReference type="SAM" id="SignalP"/>
    </source>
</evidence>
<dbReference type="PANTHER" id="PTHR19862">
    <property type="entry name" value="WD REPEAT-CONTAINING PROTEIN 48"/>
    <property type="match status" value="1"/>
</dbReference>
<evidence type="ECO:0000256" key="1">
    <source>
        <dbReference type="ARBA" id="ARBA00022729"/>
    </source>
</evidence>
<feature type="transmembrane region" description="Helical" evidence="4">
    <location>
        <begin position="3172"/>
        <end position="3193"/>
    </location>
</feature>
<dbReference type="SMART" id="SM00710">
    <property type="entry name" value="PbH1"/>
    <property type="match status" value="12"/>
</dbReference>
<keyword evidence="1 5" id="KW-0732">Signal</keyword>
<dbReference type="OrthoDB" id="548080at2759"/>
<name>A0A150GDV5_GONPE</name>
<feature type="compositionally biased region" description="Gly residues" evidence="3">
    <location>
        <begin position="3429"/>
        <end position="3459"/>
    </location>
</feature>
<evidence type="ECO:0000259" key="6">
    <source>
        <dbReference type="PROSITE" id="PS50287"/>
    </source>
</evidence>
<protein>
    <recommendedName>
        <fullName evidence="6">SRCR domain-containing protein</fullName>
    </recommendedName>
</protein>
<feature type="transmembrane region" description="Helical" evidence="4">
    <location>
        <begin position="3029"/>
        <end position="3055"/>
    </location>
</feature>
<dbReference type="SMART" id="SM00202">
    <property type="entry name" value="SR"/>
    <property type="match status" value="1"/>
</dbReference>
<feature type="region of interest" description="Disordered" evidence="3">
    <location>
        <begin position="3327"/>
        <end position="3348"/>
    </location>
</feature>
<feature type="transmembrane region" description="Helical" evidence="4">
    <location>
        <begin position="3263"/>
        <end position="3285"/>
    </location>
</feature>
<dbReference type="InterPro" id="IPR001190">
    <property type="entry name" value="SRCR"/>
</dbReference>
<feature type="transmembrane region" description="Helical" evidence="4">
    <location>
        <begin position="3096"/>
        <end position="3117"/>
    </location>
</feature>
<dbReference type="Proteomes" id="UP000075714">
    <property type="component" value="Unassembled WGS sequence"/>
</dbReference>
<dbReference type="InterPro" id="IPR051246">
    <property type="entry name" value="WDR48"/>
</dbReference>
<dbReference type="GO" id="GO:0016020">
    <property type="term" value="C:membrane"/>
    <property type="evidence" value="ECO:0007669"/>
    <property type="project" value="InterPro"/>
</dbReference>
<feature type="compositionally biased region" description="Low complexity" evidence="3">
    <location>
        <begin position="1690"/>
        <end position="1703"/>
    </location>
</feature>
<feature type="region of interest" description="Disordered" evidence="3">
    <location>
        <begin position="1640"/>
        <end position="1670"/>
    </location>
</feature>
<dbReference type="Pfam" id="PF00530">
    <property type="entry name" value="SRCR"/>
    <property type="match status" value="1"/>
</dbReference>